<evidence type="ECO:0000313" key="3">
    <source>
        <dbReference type="EMBL" id="RUO20422.1"/>
    </source>
</evidence>
<sequence>MRFMYGIIFLAILAVVSFWWIWLNPYSFTFSETTLNIDQEAEHRVFAFGTLTNPVVRTLVIFGYVPTKPGQLEGYERYRLDLLPKEGAITHGRVFYVNAKQLRRLDRYERVGVKYERYLYTLSDGKPAWVYRRITEINPPRND</sequence>
<proteinExistence type="predicted"/>
<dbReference type="InterPro" id="IPR009288">
    <property type="entry name" value="AIG2-like_dom"/>
</dbReference>
<accession>A0A432VVB8</accession>
<keyword evidence="3" id="KW-0808">Transferase</keyword>
<evidence type="ECO:0000259" key="2">
    <source>
        <dbReference type="Pfam" id="PF06094"/>
    </source>
</evidence>
<dbReference type="SUPFAM" id="SSF110857">
    <property type="entry name" value="Gamma-glutamyl cyclotransferase-like"/>
    <property type="match status" value="1"/>
</dbReference>
<keyword evidence="4" id="KW-1185">Reference proteome</keyword>
<evidence type="ECO:0000256" key="1">
    <source>
        <dbReference type="SAM" id="Phobius"/>
    </source>
</evidence>
<keyword evidence="1" id="KW-0472">Membrane</keyword>
<keyword evidence="1" id="KW-1133">Transmembrane helix</keyword>
<keyword evidence="1" id="KW-0812">Transmembrane</keyword>
<organism evidence="3 4">
    <name type="scientific">Aliidiomarina iranensis</name>
    <dbReference type="NCBI Taxonomy" id="1434071"/>
    <lineage>
        <taxon>Bacteria</taxon>
        <taxon>Pseudomonadati</taxon>
        <taxon>Pseudomonadota</taxon>
        <taxon>Gammaproteobacteria</taxon>
        <taxon>Alteromonadales</taxon>
        <taxon>Idiomarinaceae</taxon>
        <taxon>Aliidiomarina</taxon>
    </lineage>
</organism>
<dbReference type="CDD" id="cd06661">
    <property type="entry name" value="GGCT_like"/>
    <property type="match status" value="1"/>
</dbReference>
<dbReference type="InterPro" id="IPR036568">
    <property type="entry name" value="GGCT-like_sf"/>
</dbReference>
<dbReference type="InterPro" id="IPR013024">
    <property type="entry name" value="GGCT-like"/>
</dbReference>
<feature type="domain" description="Gamma-glutamylcyclotransferase AIG2-like" evidence="2">
    <location>
        <begin position="45"/>
        <end position="132"/>
    </location>
</feature>
<feature type="transmembrane region" description="Helical" evidence="1">
    <location>
        <begin position="7"/>
        <end position="23"/>
    </location>
</feature>
<dbReference type="AlphaFoldDB" id="A0A432VVB8"/>
<evidence type="ECO:0000313" key="4">
    <source>
        <dbReference type="Proteomes" id="UP000288395"/>
    </source>
</evidence>
<dbReference type="GO" id="GO:0016740">
    <property type="term" value="F:transferase activity"/>
    <property type="evidence" value="ECO:0007669"/>
    <property type="project" value="UniProtKB-KW"/>
</dbReference>
<name>A0A432VVB8_9GAMM</name>
<dbReference type="OrthoDB" id="7852375at2"/>
<comment type="caution">
    <text evidence="3">The sequence shown here is derived from an EMBL/GenBank/DDBJ whole genome shotgun (WGS) entry which is preliminary data.</text>
</comment>
<dbReference type="EMBL" id="PIPJ01000005">
    <property type="protein sequence ID" value="RUO20422.1"/>
    <property type="molecule type" value="Genomic_DNA"/>
</dbReference>
<dbReference type="Gene3D" id="3.10.490.10">
    <property type="entry name" value="Gamma-glutamyl cyclotransferase-like"/>
    <property type="match status" value="1"/>
</dbReference>
<dbReference type="Pfam" id="PF06094">
    <property type="entry name" value="GGACT"/>
    <property type="match status" value="1"/>
</dbReference>
<reference evidence="4" key="1">
    <citation type="journal article" date="2018" name="Front. Microbiol.">
        <title>Genome-Based Analysis Reveals the Taxonomy and Diversity of the Family Idiomarinaceae.</title>
        <authorList>
            <person name="Liu Y."/>
            <person name="Lai Q."/>
            <person name="Shao Z."/>
        </authorList>
    </citation>
    <scope>NUCLEOTIDE SEQUENCE [LARGE SCALE GENOMIC DNA]</scope>
    <source>
        <strain evidence="4">GBPy7</strain>
    </source>
</reference>
<dbReference type="Proteomes" id="UP000288395">
    <property type="component" value="Unassembled WGS sequence"/>
</dbReference>
<dbReference type="RefSeq" id="WP_126767386.1">
    <property type="nucleotide sequence ID" value="NZ_PIPJ01000005.1"/>
</dbReference>
<gene>
    <name evidence="3" type="ORF">CWE08_08120</name>
</gene>
<protein>
    <submittedName>
        <fullName evidence="3">Gamma-glutamylcyclotransferase</fullName>
    </submittedName>
</protein>